<feature type="transmembrane region" description="Helical" evidence="1">
    <location>
        <begin position="443"/>
        <end position="459"/>
    </location>
</feature>
<evidence type="ECO:0008006" key="4">
    <source>
        <dbReference type="Google" id="ProtNLM"/>
    </source>
</evidence>
<evidence type="ECO:0000313" key="2">
    <source>
        <dbReference type="EMBL" id="OBJ35703.1"/>
    </source>
</evidence>
<feature type="transmembrane region" description="Helical" evidence="1">
    <location>
        <begin position="24"/>
        <end position="43"/>
    </location>
</feature>
<dbReference type="AlphaFoldDB" id="A0A1A3GK66"/>
<evidence type="ECO:0000313" key="3">
    <source>
        <dbReference type="Proteomes" id="UP000093898"/>
    </source>
</evidence>
<dbReference type="Proteomes" id="UP000093898">
    <property type="component" value="Unassembled WGS sequence"/>
</dbReference>
<comment type="caution">
    <text evidence="2">The sequence shown here is derived from an EMBL/GenBank/DDBJ whole genome shotgun (WGS) entry which is preliminary data.</text>
</comment>
<feature type="transmembrane region" description="Helical" evidence="1">
    <location>
        <begin position="497"/>
        <end position="519"/>
    </location>
</feature>
<sequence length="663" mass="71507">MLLTVFSVAGIGSAALCWLALPGPAATAGVIGLSMAGVIALATSMNWLKIWAPTPSCVMISVLVTAVGLLRLWQLRNDSDIPTPSKTVAAQDVNFGLGESVRPPRLGGITGPFVVPSILIVALCIWALALPGLRRVTAGQWGLLFSQSGVLLLLALVLTVTGFVVAIVVHREIMAAVAILVALIVDRVTVPMITEVPIYTWTYKHIGIVDYILKNHALPPTGVDVYNQWPGFFAGMAWFSSITKSDLDVTAHWFGIVSDALLIVLVAALALSFNASIRSALVAGMLALLVNWVGQDYYSPQATAIVLCASVLVLLSCSRSLPAAGYVSVPVFAVLVPTHQLTPLWVVAVTVALAVLKQLRPRWLALVYLAILAAYLIPRHHVILQNGGLASFNPFNNTKAVGQGRGSDGRVFSVIIEQGLSMSVWVGAAVCFVLIWRRGRPPWELALVAFSPLALILGLNYGGEAILRVFLYSLLGSCALVAPFITRALDYRPPQRIGVLILAWLAMTIAAAAGMQGYYGSWTYITITRHQLEQSRELLARNEPGITVTVMAPPAGWPERSSADYVRFALAQGNYDNPLDDLRTSLLKGQPTPEAIDNLEAVPTNGALYIVLPEQVWAYNAYIGLFPPGALESLVEQLSQRPNWTRAIEDEDTLAFKYAPPRR</sequence>
<feature type="transmembrane region" description="Helical" evidence="1">
    <location>
        <begin position="173"/>
        <end position="190"/>
    </location>
</feature>
<feature type="transmembrane region" description="Helical" evidence="1">
    <location>
        <begin position="465"/>
        <end position="485"/>
    </location>
</feature>
<keyword evidence="1" id="KW-0812">Transmembrane</keyword>
<feature type="transmembrane region" description="Helical" evidence="1">
    <location>
        <begin position="109"/>
        <end position="129"/>
    </location>
</feature>
<keyword evidence="1" id="KW-1133">Transmembrane helix</keyword>
<feature type="transmembrane region" description="Helical" evidence="1">
    <location>
        <begin position="301"/>
        <end position="321"/>
    </location>
</feature>
<feature type="transmembrane region" description="Helical" evidence="1">
    <location>
        <begin position="50"/>
        <end position="73"/>
    </location>
</feature>
<name>A0A1A3GK66_MYCMU</name>
<feature type="transmembrane region" description="Helical" evidence="1">
    <location>
        <begin position="251"/>
        <end position="271"/>
    </location>
</feature>
<gene>
    <name evidence="2" type="ORF">A5630_08850</name>
</gene>
<organism evidence="2 3">
    <name type="scientific">Mycolicibacterium mucogenicum</name>
    <name type="common">Mycobacterium mucogenicum</name>
    <dbReference type="NCBI Taxonomy" id="56689"/>
    <lineage>
        <taxon>Bacteria</taxon>
        <taxon>Bacillati</taxon>
        <taxon>Actinomycetota</taxon>
        <taxon>Actinomycetes</taxon>
        <taxon>Mycobacteriales</taxon>
        <taxon>Mycobacteriaceae</taxon>
        <taxon>Mycolicibacterium</taxon>
    </lineage>
</organism>
<evidence type="ECO:0000256" key="1">
    <source>
        <dbReference type="SAM" id="Phobius"/>
    </source>
</evidence>
<reference evidence="2 3" key="1">
    <citation type="submission" date="2016-06" db="EMBL/GenBank/DDBJ databases">
        <authorList>
            <person name="Kjaerup R.B."/>
            <person name="Dalgaard T.S."/>
            <person name="Juul-Madsen H.R."/>
        </authorList>
    </citation>
    <scope>NUCLEOTIDE SEQUENCE [LARGE SCALE GENOMIC DNA]</scope>
    <source>
        <strain evidence="2 3">1127319.6</strain>
    </source>
</reference>
<feature type="transmembrane region" description="Helical" evidence="1">
    <location>
        <begin position="327"/>
        <end position="356"/>
    </location>
</feature>
<feature type="transmembrane region" description="Helical" evidence="1">
    <location>
        <begin position="141"/>
        <end position="167"/>
    </location>
</feature>
<dbReference type="EMBL" id="LZLC01000260">
    <property type="protein sequence ID" value="OBJ35703.1"/>
    <property type="molecule type" value="Genomic_DNA"/>
</dbReference>
<feature type="transmembrane region" description="Helical" evidence="1">
    <location>
        <begin position="277"/>
        <end position="294"/>
    </location>
</feature>
<protein>
    <recommendedName>
        <fullName evidence="4">Glycosyltransferase RgtA/B/C/D-like domain-containing protein</fullName>
    </recommendedName>
</protein>
<accession>A0A1A3GK66</accession>
<feature type="transmembrane region" description="Helical" evidence="1">
    <location>
        <begin position="363"/>
        <end position="382"/>
    </location>
</feature>
<keyword evidence="1" id="KW-0472">Membrane</keyword>
<proteinExistence type="predicted"/>
<feature type="transmembrane region" description="Helical" evidence="1">
    <location>
        <begin position="415"/>
        <end position="436"/>
    </location>
</feature>